<evidence type="ECO:0000256" key="1">
    <source>
        <dbReference type="SAM" id="MobiDB-lite"/>
    </source>
</evidence>
<name>A0A0N1QZU4_SALSV</name>
<reference evidence="2 3" key="1">
    <citation type="journal article" date="2011" name="J. Bacteriol.">
        <title>Comparative genomics of 28 Salmonella enterica isolates: evidence for CRISPR-mediated adaptive sublineage evolution.</title>
        <authorList>
            <person name="Fricke W.F."/>
            <person name="Mammel M.K."/>
            <person name="McDermott P.F."/>
            <person name="Tartera C."/>
            <person name="White D.G."/>
            <person name="Leclerc J.E."/>
            <person name="Ravel J."/>
            <person name="Cebula T.A."/>
        </authorList>
    </citation>
    <scope>NUCLEOTIDE SEQUENCE [LARGE SCALE GENOMIC DNA]</scope>
    <source>
        <strain evidence="2 3">CVM19633</strain>
    </source>
</reference>
<dbReference type="KEGG" id="sew:SeSA_A3492"/>
<gene>
    <name evidence="2" type="ordered locus">SeSA_A3492</name>
</gene>
<accession>A0A0N1QZU4</accession>
<feature type="region of interest" description="Disordered" evidence="1">
    <location>
        <begin position="1"/>
        <end position="20"/>
    </location>
</feature>
<sequence>MPDGGANASYPAYNEHNKTGRKCGPLAFVGRISVSAIRLRD</sequence>
<dbReference type="HOGENOM" id="CLU_3276360_0_0_6"/>
<evidence type="ECO:0000313" key="2">
    <source>
        <dbReference type="EMBL" id="ACF92284.1"/>
    </source>
</evidence>
<dbReference type="Proteomes" id="UP000001865">
    <property type="component" value="Chromosome"/>
</dbReference>
<proteinExistence type="predicted"/>
<protein>
    <submittedName>
        <fullName evidence="2">Uncharacterized protein</fullName>
    </submittedName>
</protein>
<dbReference type="AlphaFoldDB" id="A0A0N1QZU4"/>
<evidence type="ECO:0000313" key="3">
    <source>
        <dbReference type="Proteomes" id="UP000001865"/>
    </source>
</evidence>
<organism evidence="2 3">
    <name type="scientific">Salmonella schwarzengrund (strain CVM19633)</name>
    <dbReference type="NCBI Taxonomy" id="439843"/>
    <lineage>
        <taxon>Bacteria</taxon>
        <taxon>Pseudomonadati</taxon>
        <taxon>Pseudomonadota</taxon>
        <taxon>Gammaproteobacteria</taxon>
        <taxon>Enterobacterales</taxon>
        <taxon>Enterobacteriaceae</taxon>
        <taxon>Salmonella</taxon>
    </lineage>
</organism>
<dbReference type="EMBL" id="CP001127">
    <property type="protein sequence ID" value="ACF92284.1"/>
    <property type="molecule type" value="Genomic_DNA"/>
</dbReference>